<keyword evidence="1" id="KW-0472">Membrane</keyword>
<proteinExistence type="predicted"/>
<accession>A0ABT1E5G3</accession>
<protein>
    <submittedName>
        <fullName evidence="2">Uncharacterized protein</fullName>
    </submittedName>
</protein>
<keyword evidence="1" id="KW-1133">Transmembrane helix</keyword>
<keyword evidence="1" id="KW-0812">Transmembrane</keyword>
<dbReference type="Proteomes" id="UP001523369">
    <property type="component" value="Unassembled WGS sequence"/>
</dbReference>
<reference evidence="2 3" key="1">
    <citation type="submission" date="2022-06" db="EMBL/GenBank/DDBJ databases">
        <title>New Species of the Genus Actinoplanes, ActinopZanes ferrugineus.</title>
        <authorList>
            <person name="Ding P."/>
        </authorList>
    </citation>
    <scope>NUCLEOTIDE SEQUENCE [LARGE SCALE GENOMIC DNA]</scope>
    <source>
        <strain evidence="2 3">TRM88003</strain>
    </source>
</reference>
<keyword evidence="3" id="KW-1185">Reference proteome</keyword>
<dbReference type="RefSeq" id="WP_253243404.1">
    <property type="nucleotide sequence ID" value="NZ_JAMYJR010000057.1"/>
</dbReference>
<evidence type="ECO:0000313" key="2">
    <source>
        <dbReference type="EMBL" id="MCO8277390.1"/>
    </source>
</evidence>
<evidence type="ECO:0000256" key="1">
    <source>
        <dbReference type="SAM" id="Phobius"/>
    </source>
</evidence>
<feature type="transmembrane region" description="Helical" evidence="1">
    <location>
        <begin position="74"/>
        <end position="98"/>
    </location>
</feature>
<dbReference type="EMBL" id="JAMYJR010000057">
    <property type="protein sequence ID" value="MCO8277390.1"/>
    <property type="molecule type" value="Genomic_DNA"/>
</dbReference>
<sequence>MVVVAVTQPPQIDRAQAFEVERYKYLLQQLHTVNENVYRFLAIYQTLATVLVGAALALFVRWDEWKIDPYIAQVGVVSILVLVSVIAAFTIGLIVVGVRTWLDYREEECALTEVAVRPGYRKPPELRNFWRWYETYIVLFIGASVAIMWLGAGFVLLPAMS</sequence>
<feature type="transmembrane region" description="Helical" evidence="1">
    <location>
        <begin position="42"/>
        <end position="62"/>
    </location>
</feature>
<evidence type="ECO:0000313" key="3">
    <source>
        <dbReference type="Proteomes" id="UP001523369"/>
    </source>
</evidence>
<organism evidence="2 3">
    <name type="scientific">Paractinoplanes aksuensis</name>
    <dbReference type="NCBI Taxonomy" id="2939490"/>
    <lineage>
        <taxon>Bacteria</taxon>
        <taxon>Bacillati</taxon>
        <taxon>Actinomycetota</taxon>
        <taxon>Actinomycetes</taxon>
        <taxon>Micromonosporales</taxon>
        <taxon>Micromonosporaceae</taxon>
        <taxon>Paractinoplanes</taxon>
    </lineage>
</organism>
<name>A0ABT1E5G3_9ACTN</name>
<feature type="transmembrane region" description="Helical" evidence="1">
    <location>
        <begin position="136"/>
        <end position="157"/>
    </location>
</feature>
<gene>
    <name evidence="2" type="ORF">M1L60_43115</name>
</gene>
<comment type="caution">
    <text evidence="2">The sequence shown here is derived from an EMBL/GenBank/DDBJ whole genome shotgun (WGS) entry which is preliminary data.</text>
</comment>